<reference evidence="1 2" key="1">
    <citation type="submission" date="2019-01" db="EMBL/GenBank/DDBJ databases">
        <authorList>
            <person name="Sayadi A."/>
        </authorList>
    </citation>
    <scope>NUCLEOTIDE SEQUENCE [LARGE SCALE GENOMIC DNA]</scope>
</reference>
<sequence length="27" mass="3220">MSPFLAYQYLGHISCLDLNSLSRAFWW</sequence>
<dbReference type="EMBL" id="CAACVG010005445">
    <property type="protein sequence ID" value="VEN39288.1"/>
    <property type="molecule type" value="Genomic_DNA"/>
</dbReference>
<evidence type="ECO:0000313" key="1">
    <source>
        <dbReference type="EMBL" id="VEN39288.1"/>
    </source>
</evidence>
<evidence type="ECO:0000313" key="2">
    <source>
        <dbReference type="Proteomes" id="UP000410492"/>
    </source>
</evidence>
<proteinExistence type="predicted"/>
<name>A0A653BUK0_CALMS</name>
<organism evidence="1 2">
    <name type="scientific">Callosobruchus maculatus</name>
    <name type="common">Southern cowpea weevil</name>
    <name type="synonym">Pulse bruchid</name>
    <dbReference type="NCBI Taxonomy" id="64391"/>
    <lineage>
        <taxon>Eukaryota</taxon>
        <taxon>Metazoa</taxon>
        <taxon>Ecdysozoa</taxon>
        <taxon>Arthropoda</taxon>
        <taxon>Hexapoda</taxon>
        <taxon>Insecta</taxon>
        <taxon>Pterygota</taxon>
        <taxon>Neoptera</taxon>
        <taxon>Endopterygota</taxon>
        <taxon>Coleoptera</taxon>
        <taxon>Polyphaga</taxon>
        <taxon>Cucujiformia</taxon>
        <taxon>Chrysomeloidea</taxon>
        <taxon>Chrysomelidae</taxon>
        <taxon>Bruchinae</taxon>
        <taxon>Bruchini</taxon>
        <taxon>Callosobruchus</taxon>
    </lineage>
</organism>
<dbReference type="AlphaFoldDB" id="A0A653BUK0"/>
<keyword evidence="2" id="KW-1185">Reference proteome</keyword>
<accession>A0A653BUK0</accession>
<gene>
    <name evidence="1" type="ORF">CALMAC_LOCUS3882</name>
</gene>
<protein>
    <submittedName>
        <fullName evidence="1">Uncharacterized protein</fullName>
    </submittedName>
</protein>
<dbReference type="Proteomes" id="UP000410492">
    <property type="component" value="Unassembled WGS sequence"/>
</dbReference>